<comment type="caution">
    <text evidence="2">The sequence shown here is derived from an EMBL/GenBank/DDBJ whole genome shotgun (WGS) entry which is preliminary data.</text>
</comment>
<feature type="compositionally biased region" description="Polar residues" evidence="1">
    <location>
        <begin position="378"/>
        <end position="400"/>
    </location>
</feature>
<dbReference type="PANTHER" id="PTHR32305">
    <property type="match status" value="1"/>
</dbReference>
<evidence type="ECO:0000313" key="2">
    <source>
        <dbReference type="EMBL" id="RMB79407.1"/>
    </source>
</evidence>
<sequence length="2075" mass="220825">MAITLIDATNSGAVSPAEAADAPKKATATQAADIPSARVAARLSGKRVEALSERTETSTTWVNKDGSLTTEFAAGPIRFKRDGKWVDVDVKLRESGSGVEPIAHPEGLQLAGKTGMPAKSLKAAREAKATDLVTLGEGDQQITLQWKGGLPKPKLDGTRAEYANAIPGADVVVEATRIGFEQYVEIKQRPTSGGYSYTLPLKAKGLKAKQLADGSVLFTDKKNKKRAVMPAPVMWDATVDKRSGEHTNRAKVGLKVVQKGSTVDLVVTPDTKFLTDPDTQYPVTVDPSTSSLSNVFDTYVQQGETVDWSTDTELDFGNPGTKNADGTPRTAQTFISWNTTPVQDALILDAKLSLWNFHSGNTDCKLYPWEVWSSPAASTSSRWTNRPTMTAKKATSTETRGNAACTAQPDGWINADVTTLMQEWASAKATRGHMGIRAADESVVAQWKRVNSANAASNPPKLVVNYNYRPRTGTKQEAGPPYFSYGGAYTVNTTTPTLRDTFVDADGDKVNGTFQIYDNATNTQVGDVIVSKYVPSGQVASVTVPSGVLTNGKTYKFRTSPYDGTHYNTGWSAWKTFTVDTTAPSAPTKITSTDYPTGKWSKGAGQAGTFTVSPPASDHNWLEWSLDGVTWTKVTTGGATGDKTISITPSDNGVQSLLVRAVDKADNRSSVVEYTFNVGAGGFLRPASGERTARRLTLEAETDGGKYDAVSFSWRRSAADSWQPMPAGDVTLDGTALAQWPVPLTDGKNAPLTWNASATVTPDGTVEIKANFTGPGGAAGSTDPVTVVVDRNADGAASEDVGPGSVNLLTGDYALSQEDISAFDLTVTRTAHSRRPQAGAQQEDQAAIFGPQWVSGFEAQLNESEYTHLEKISDTAVSVVLADDSPIHFTANAARTGWIPEPGAEEMALKGSVNGTFTLSDSSGTVTEFAKADPQASAWQVRSTLFDGLSNSTTTVMSETVTVDGKALARPTRIIAPTSAVTASACAADPATKGCRLLEYVYATATTATSAALGDVKGQVREIRLWSTEPGAATATSKAAQAYRYDDTGRLRQTWNPQITPSLVTEYSYDTAGWVTSLTPPGELPWTFTYGKAGNDPAAGEGMLLKATRPALKQGTADTTEGEATTSIVYDVPLSGATAPYPMDKDTVRAWGQQDVPTDATAVFPADVVPASHSGSALGQSDYRRATVQYLNASGERVNLAEPGGRIDNTDHDRFGNVVRVLSAGNRETALGTTAAAKEALADLGLADRPSAERAELLSTRSVYDDAGTRELEKFGPLGRVELAKDLTSGGTTLVAAGSSVLARSWTSKRYDEGRPADAVGTSNQITSTTEGAQVREHPGVMADVQLTTVAYDWDKGLPTKVVQDPAGLAITTTTEYDAQGRVTKQGAPGTSGTDAGTQVSTYWSATGTGTCAGRPEWADLLCTSGPAGDITGGGANPAQLPTMTAEYDWWGNTAKTTEKAGTSTRTITRGYDAAGRSTTVQITGGIGADVPSTTTSYDSASGRAYKTTSPTGGTITRAYDKLGREISYADADGGTTTTTYDRLDRLGKVENSVPSTVTYTYDTAVEPRGLATKVTDSVAGDFSATYDADGAVAAEKLPGGYTLKQTKDTAGAVVERTYTRDSDGVTVYNDAVTSTIHGQAATRSGWSHQEFGYDDAGRLTRVEDTSDNFCTLRTYTLDKRSNRTGTASTAAAPGLACPTSAGGVTNHSFDTADRIVDTGYAYDAFGRTAALPGSTIEYYANDLARRQTAGSRRQTWQLDAALRFRSWTVEANSAGTWTQTSAKTNHYGSDSDNPSWIVEDATQGTVTRNVASVTGSFSATTGKSGGTILQLSNVHGDIALQLPLDTAVAPTVIDSDENGASRPGKVTQRYGWFGGKQRSGETLTGIVLMGARLYDPSTARFLQTDPVFGGNCNAYDFVCADPVNGTDLDGRCGAWGNPFKACDKWRILMWSRSPGSHWKTIREGSKTAVRANGIRYGKFGLRHIKDRHVGKGKRDAWRYSSTMLRDLKKTLISGRWTQEWGGVYDGSFKVTYTYWTGCGCRKKKKYVVTAFYRTTRAPDGKPLGVTTAYIHRKY</sequence>
<dbReference type="PANTHER" id="PTHR32305:SF15">
    <property type="entry name" value="PROTEIN RHSA-RELATED"/>
    <property type="match status" value="1"/>
</dbReference>
<gene>
    <name evidence="2" type="ORF">CTZ28_45770</name>
</gene>
<feature type="region of interest" description="Disordered" evidence="1">
    <location>
        <begin position="13"/>
        <end position="33"/>
    </location>
</feature>
<dbReference type="EMBL" id="PENI01000072">
    <property type="protein sequence ID" value="RMB79407.1"/>
    <property type="molecule type" value="Genomic_DNA"/>
</dbReference>
<organism evidence="2 3">
    <name type="scientific">Streptomyces shenzhenensis</name>
    <dbReference type="NCBI Taxonomy" id="943815"/>
    <lineage>
        <taxon>Bacteria</taxon>
        <taxon>Bacillati</taxon>
        <taxon>Actinomycetota</taxon>
        <taxon>Actinomycetes</taxon>
        <taxon>Kitasatosporales</taxon>
        <taxon>Streptomycetaceae</taxon>
        <taxon>Streptomyces</taxon>
    </lineage>
</organism>
<dbReference type="NCBIfam" id="TIGR03696">
    <property type="entry name" value="Rhs_assc_core"/>
    <property type="match status" value="1"/>
</dbReference>
<accession>A0A3M0HQU3</accession>
<dbReference type="NCBIfam" id="NF033679">
    <property type="entry name" value="DNRLRE_dom"/>
    <property type="match status" value="1"/>
</dbReference>
<proteinExistence type="predicted"/>
<dbReference type="NCBIfam" id="TIGR01643">
    <property type="entry name" value="YD_repeat_2x"/>
    <property type="match status" value="1"/>
</dbReference>
<keyword evidence="3" id="KW-1185">Reference proteome</keyword>
<feature type="region of interest" description="Disordered" evidence="1">
    <location>
        <begin position="378"/>
        <end position="403"/>
    </location>
</feature>
<feature type="compositionally biased region" description="Low complexity" evidence="1">
    <location>
        <begin position="16"/>
        <end position="33"/>
    </location>
</feature>
<evidence type="ECO:0000256" key="1">
    <source>
        <dbReference type="SAM" id="MobiDB-lite"/>
    </source>
</evidence>
<dbReference type="Gene3D" id="2.180.10.10">
    <property type="entry name" value="RHS repeat-associated core"/>
    <property type="match status" value="2"/>
</dbReference>
<dbReference type="InterPro" id="IPR050708">
    <property type="entry name" value="T6SS_VgrG/RHS"/>
</dbReference>
<name>A0A3M0HQU3_9ACTN</name>
<protein>
    <submittedName>
        <fullName evidence="2">Sugar-binding protein</fullName>
    </submittedName>
</protein>
<reference evidence="2 3" key="1">
    <citation type="submission" date="2017-11" db="EMBL/GenBank/DDBJ databases">
        <title>Draft genome of actinobacteria isolated from guarana (Paullinia cupana (Mart.) Ducke.</title>
        <authorList>
            <person name="Siqueira K.A."/>
            <person name="Liotti R.G."/>
            <person name="Mendes T.A.O."/>
            <person name="Soares M.A."/>
        </authorList>
    </citation>
    <scope>NUCLEOTIDE SEQUENCE [LARGE SCALE GENOMIC DNA]</scope>
    <source>
        <strain evidence="2 3">193</strain>
    </source>
</reference>
<dbReference type="InterPro" id="IPR022385">
    <property type="entry name" value="Rhs_assc_core"/>
</dbReference>
<evidence type="ECO:0000313" key="3">
    <source>
        <dbReference type="Proteomes" id="UP000270471"/>
    </source>
</evidence>
<dbReference type="InterPro" id="IPR006530">
    <property type="entry name" value="YD"/>
</dbReference>
<dbReference type="Proteomes" id="UP000270471">
    <property type="component" value="Unassembled WGS sequence"/>
</dbReference>
<dbReference type="RefSeq" id="WP_121895924.1">
    <property type="nucleotide sequence ID" value="NZ_PENI01000072.1"/>
</dbReference>
<dbReference type="OrthoDB" id="5994822at2"/>